<gene>
    <name evidence="1" type="ORF">SeMB42_g03909</name>
</gene>
<evidence type="ECO:0000313" key="2">
    <source>
        <dbReference type="Proteomes" id="UP000317494"/>
    </source>
</evidence>
<evidence type="ECO:0000313" key="1">
    <source>
        <dbReference type="EMBL" id="TPX45704.1"/>
    </source>
</evidence>
<accession>A0A507D2Q7</accession>
<dbReference type="EMBL" id="QEAN01000148">
    <property type="protein sequence ID" value="TPX45704.1"/>
    <property type="molecule type" value="Genomic_DNA"/>
</dbReference>
<sequence length="101" mass="11638">MVQCSEMQKSKHPCSPINRWNPSWAETLHLLFIYASCPYALLDTAEKAHHIQVETKTTSIAQDVASGPNSVYLYHSKLPMKSSRHRRTPLKIRVRLRCNYA</sequence>
<comment type="caution">
    <text evidence="1">The sequence shown here is derived from an EMBL/GenBank/DDBJ whole genome shotgun (WGS) entry which is preliminary data.</text>
</comment>
<protein>
    <submittedName>
        <fullName evidence="1">Uncharacterized protein</fullName>
    </submittedName>
</protein>
<dbReference type="AlphaFoldDB" id="A0A507D2Q7"/>
<organism evidence="1 2">
    <name type="scientific">Synchytrium endobioticum</name>
    <dbReference type="NCBI Taxonomy" id="286115"/>
    <lineage>
        <taxon>Eukaryota</taxon>
        <taxon>Fungi</taxon>
        <taxon>Fungi incertae sedis</taxon>
        <taxon>Chytridiomycota</taxon>
        <taxon>Chytridiomycota incertae sedis</taxon>
        <taxon>Chytridiomycetes</taxon>
        <taxon>Synchytriales</taxon>
        <taxon>Synchytriaceae</taxon>
        <taxon>Synchytrium</taxon>
    </lineage>
</organism>
<dbReference type="Proteomes" id="UP000317494">
    <property type="component" value="Unassembled WGS sequence"/>
</dbReference>
<proteinExistence type="predicted"/>
<keyword evidence="2" id="KW-1185">Reference proteome</keyword>
<reference evidence="1 2" key="1">
    <citation type="journal article" date="2019" name="Sci. Rep.">
        <title>Comparative genomics of chytrid fungi reveal insights into the obligate biotrophic and pathogenic lifestyle of Synchytrium endobioticum.</title>
        <authorList>
            <person name="van de Vossenberg B.T.L.H."/>
            <person name="Warris S."/>
            <person name="Nguyen H.D.T."/>
            <person name="van Gent-Pelzer M.P.E."/>
            <person name="Joly D.L."/>
            <person name="van de Geest H.C."/>
            <person name="Bonants P.J.M."/>
            <person name="Smith D.S."/>
            <person name="Levesque C.A."/>
            <person name="van der Lee T.A.J."/>
        </authorList>
    </citation>
    <scope>NUCLEOTIDE SEQUENCE [LARGE SCALE GENOMIC DNA]</scope>
    <source>
        <strain evidence="1 2">MB42</strain>
    </source>
</reference>
<dbReference type="VEuPathDB" id="FungiDB:SeMB42_g03909"/>
<name>A0A507D2Q7_9FUNG</name>